<keyword evidence="2" id="KW-1185">Reference proteome</keyword>
<name>A0A7E4V667_PANRE</name>
<evidence type="ECO:0000256" key="1">
    <source>
        <dbReference type="SAM" id="MobiDB-lite"/>
    </source>
</evidence>
<sequence>MAPPFHVYHVKISLDDKRRSSSMTSSTTFASPTSRRMSSVPVITKGISILLGVEDALTPQFVATEELGPDSKLFKIFPNAYNAIHGNNQ</sequence>
<proteinExistence type="predicted"/>
<protein>
    <submittedName>
        <fullName evidence="3">Uncharacterized protein</fullName>
    </submittedName>
</protein>
<reference evidence="3" key="2">
    <citation type="submission" date="2020-10" db="UniProtKB">
        <authorList>
            <consortium name="WormBaseParasite"/>
        </authorList>
    </citation>
    <scope>IDENTIFICATION</scope>
</reference>
<feature type="compositionally biased region" description="Low complexity" evidence="1">
    <location>
        <begin position="21"/>
        <end position="36"/>
    </location>
</feature>
<evidence type="ECO:0000313" key="3">
    <source>
        <dbReference type="WBParaSite" id="Pan_g17075.t1"/>
    </source>
</evidence>
<reference evidence="2" key="1">
    <citation type="journal article" date="2013" name="Genetics">
        <title>The draft genome and transcriptome of Panagrellus redivivus are shaped by the harsh demands of a free-living lifestyle.</title>
        <authorList>
            <person name="Srinivasan J."/>
            <person name="Dillman A.R."/>
            <person name="Macchietto M.G."/>
            <person name="Heikkinen L."/>
            <person name="Lakso M."/>
            <person name="Fracchia K.M."/>
            <person name="Antoshechkin I."/>
            <person name="Mortazavi A."/>
            <person name="Wong G."/>
            <person name="Sternberg P.W."/>
        </authorList>
    </citation>
    <scope>NUCLEOTIDE SEQUENCE [LARGE SCALE GENOMIC DNA]</scope>
    <source>
        <strain evidence="2">MT8872</strain>
    </source>
</reference>
<accession>A0A7E4V667</accession>
<feature type="region of interest" description="Disordered" evidence="1">
    <location>
        <begin position="17"/>
        <end position="36"/>
    </location>
</feature>
<dbReference type="Proteomes" id="UP000492821">
    <property type="component" value="Unassembled WGS sequence"/>
</dbReference>
<dbReference type="AlphaFoldDB" id="A0A7E4V667"/>
<evidence type="ECO:0000313" key="2">
    <source>
        <dbReference type="Proteomes" id="UP000492821"/>
    </source>
</evidence>
<organism evidence="2 3">
    <name type="scientific">Panagrellus redivivus</name>
    <name type="common">Microworm</name>
    <dbReference type="NCBI Taxonomy" id="6233"/>
    <lineage>
        <taxon>Eukaryota</taxon>
        <taxon>Metazoa</taxon>
        <taxon>Ecdysozoa</taxon>
        <taxon>Nematoda</taxon>
        <taxon>Chromadorea</taxon>
        <taxon>Rhabditida</taxon>
        <taxon>Tylenchina</taxon>
        <taxon>Panagrolaimomorpha</taxon>
        <taxon>Panagrolaimoidea</taxon>
        <taxon>Panagrolaimidae</taxon>
        <taxon>Panagrellus</taxon>
    </lineage>
</organism>
<dbReference type="WBParaSite" id="Pan_g17075.t1">
    <property type="protein sequence ID" value="Pan_g17075.t1"/>
    <property type="gene ID" value="Pan_g17075"/>
</dbReference>